<name>A0A819R417_9BILA</name>
<gene>
    <name evidence="11" type="ORF">OXD698_LOCUS31843</name>
</gene>
<evidence type="ECO:0000256" key="2">
    <source>
        <dbReference type="ARBA" id="ARBA00022771"/>
    </source>
</evidence>
<evidence type="ECO:0000256" key="4">
    <source>
        <dbReference type="ARBA" id="ARBA00023015"/>
    </source>
</evidence>
<dbReference type="PRINTS" id="PR00047">
    <property type="entry name" value="STROIDFINGER"/>
</dbReference>
<accession>A0A819R417</accession>
<dbReference type="SUPFAM" id="SSF57716">
    <property type="entry name" value="Glucocorticoid receptor-like (DNA-binding domain)"/>
    <property type="match status" value="1"/>
</dbReference>
<evidence type="ECO:0000256" key="8">
    <source>
        <dbReference type="ARBA" id="ARBA00023242"/>
    </source>
</evidence>
<dbReference type="EMBL" id="CAJOAZ010004017">
    <property type="protein sequence ID" value="CAF4039717.1"/>
    <property type="molecule type" value="Genomic_DNA"/>
</dbReference>
<proteinExistence type="predicted"/>
<sequence length="459" mass="52457">MSSVEILGTGQKRQRIMIITADESVIDQIEKSNNISFLEQIILPSESDNSEKSAQYNKVQSSNKKNRPKDVSLVCVICGSSAHGYNFGAITCEGCKAFFRRHARKAPTAFHCDGKGDCKITVETRRFCSACRLAKCFNSGMQCNRLLTVEQKAEKRRQIEENRKLALSSNLTTNEELQLSTPPMSIDSQLLSSIDTDILLTDFSDFLSPQSQQTLLNLDDLQRIEAVSCCYQKRIELAARDGLPWDPSMYSRTFIDVLNSHSVPVMRLLSFFKQIPEFDQLNIDDKVTIIKYNIPTVLSINRALSYDPDTHEFIESSSDVQDNIEFYPVLHDYNTFKQSKKVFLSFLHLVKYDRKIIELALIVLIFTKGISITNPQDEKILNDTMSVYRAHTYYTELLWKYMETVYGYEKAISLFSELINHIISLQTLQEEIQNNILRVLSPDNTDELLPIIKSVLCIS</sequence>
<evidence type="ECO:0000256" key="3">
    <source>
        <dbReference type="ARBA" id="ARBA00022833"/>
    </source>
</evidence>
<organism evidence="11 12">
    <name type="scientific">Adineta steineri</name>
    <dbReference type="NCBI Taxonomy" id="433720"/>
    <lineage>
        <taxon>Eukaryota</taxon>
        <taxon>Metazoa</taxon>
        <taxon>Spiralia</taxon>
        <taxon>Gnathifera</taxon>
        <taxon>Rotifera</taxon>
        <taxon>Eurotatoria</taxon>
        <taxon>Bdelloidea</taxon>
        <taxon>Adinetida</taxon>
        <taxon>Adinetidae</taxon>
        <taxon>Adineta</taxon>
    </lineage>
</organism>
<evidence type="ECO:0000256" key="5">
    <source>
        <dbReference type="ARBA" id="ARBA00023125"/>
    </source>
</evidence>
<keyword evidence="5" id="KW-0238">DNA-binding</keyword>
<evidence type="ECO:0000256" key="6">
    <source>
        <dbReference type="ARBA" id="ARBA00023163"/>
    </source>
</evidence>
<dbReference type="Gene3D" id="3.30.50.10">
    <property type="entry name" value="Erythroid Transcription Factor GATA-1, subunit A"/>
    <property type="match status" value="1"/>
</dbReference>
<dbReference type="Proteomes" id="UP000663844">
    <property type="component" value="Unassembled WGS sequence"/>
</dbReference>
<keyword evidence="2" id="KW-0863">Zinc-finger</keyword>
<keyword evidence="1" id="KW-0479">Metal-binding</keyword>
<dbReference type="GO" id="GO:0000978">
    <property type="term" value="F:RNA polymerase II cis-regulatory region sequence-specific DNA binding"/>
    <property type="evidence" value="ECO:0007669"/>
    <property type="project" value="TreeGrafter"/>
</dbReference>
<dbReference type="GO" id="GO:0030154">
    <property type="term" value="P:cell differentiation"/>
    <property type="evidence" value="ECO:0007669"/>
    <property type="project" value="TreeGrafter"/>
</dbReference>
<evidence type="ECO:0000313" key="11">
    <source>
        <dbReference type="EMBL" id="CAF4039717.1"/>
    </source>
</evidence>
<evidence type="ECO:0000259" key="9">
    <source>
        <dbReference type="PROSITE" id="PS51030"/>
    </source>
</evidence>
<keyword evidence="8" id="KW-0539">Nucleus</keyword>
<dbReference type="SUPFAM" id="SSF48508">
    <property type="entry name" value="Nuclear receptor ligand-binding domain"/>
    <property type="match status" value="1"/>
</dbReference>
<evidence type="ECO:0000259" key="10">
    <source>
        <dbReference type="PROSITE" id="PS51843"/>
    </source>
</evidence>
<dbReference type="AlphaFoldDB" id="A0A819R417"/>
<dbReference type="PANTHER" id="PTHR24082:SF283">
    <property type="entry name" value="NUCLEAR HORMONE RECEPTOR HR96"/>
    <property type="match status" value="1"/>
</dbReference>
<dbReference type="PANTHER" id="PTHR24082">
    <property type="entry name" value="NUCLEAR HORMONE RECEPTOR"/>
    <property type="match status" value="1"/>
</dbReference>
<evidence type="ECO:0000256" key="1">
    <source>
        <dbReference type="ARBA" id="ARBA00022723"/>
    </source>
</evidence>
<dbReference type="SMART" id="SM00399">
    <property type="entry name" value="ZnF_C4"/>
    <property type="match status" value="1"/>
</dbReference>
<protein>
    <submittedName>
        <fullName evidence="11">Uncharacterized protein</fullName>
    </submittedName>
</protein>
<dbReference type="GO" id="GO:0045944">
    <property type="term" value="P:positive regulation of transcription by RNA polymerase II"/>
    <property type="evidence" value="ECO:0007669"/>
    <property type="project" value="TreeGrafter"/>
</dbReference>
<keyword evidence="6" id="KW-0804">Transcription</keyword>
<dbReference type="GO" id="GO:0008270">
    <property type="term" value="F:zinc ion binding"/>
    <property type="evidence" value="ECO:0007669"/>
    <property type="project" value="UniProtKB-KW"/>
</dbReference>
<dbReference type="PROSITE" id="PS00031">
    <property type="entry name" value="NUCLEAR_REC_DBD_1"/>
    <property type="match status" value="1"/>
</dbReference>
<reference evidence="11" key="1">
    <citation type="submission" date="2021-02" db="EMBL/GenBank/DDBJ databases">
        <authorList>
            <person name="Nowell W R."/>
        </authorList>
    </citation>
    <scope>NUCLEOTIDE SEQUENCE</scope>
</reference>
<evidence type="ECO:0000313" key="12">
    <source>
        <dbReference type="Proteomes" id="UP000663844"/>
    </source>
</evidence>
<feature type="domain" description="NR LBD" evidence="10">
    <location>
        <begin position="219"/>
        <end position="458"/>
    </location>
</feature>
<dbReference type="GO" id="GO:0004879">
    <property type="term" value="F:nuclear receptor activity"/>
    <property type="evidence" value="ECO:0007669"/>
    <property type="project" value="TreeGrafter"/>
</dbReference>
<dbReference type="Pfam" id="PF00105">
    <property type="entry name" value="zf-C4"/>
    <property type="match status" value="1"/>
</dbReference>
<keyword evidence="3" id="KW-0862">Zinc</keyword>
<dbReference type="PROSITE" id="PS51843">
    <property type="entry name" value="NR_LBD"/>
    <property type="match status" value="1"/>
</dbReference>
<keyword evidence="4" id="KW-0805">Transcription regulation</keyword>
<dbReference type="PROSITE" id="PS51030">
    <property type="entry name" value="NUCLEAR_REC_DBD_2"/>
    <property type="match status" value="1"/>
</dbReference>
<dbReference type="GO" id="GO:0000122">
    <property type="term" value="P:negative regulation of transcription by RNA polymerase II"/>
    <property type="evidence" value="ECO:0007669"/>
    <property type="project" value="TreeGrafter"/>
</dbReference>
<dbReference type="InterPro" id="IPR050234">
    <property type="entry name" value="Nuclear_hormone_rcpt_NR1"/>
</dbReference>
<dbReference type="Gene3D" id="1.10.565.10">
    <property type="entry name" value="Retinoid X Receptor"/>
    <property type="match status" value="1"/>
</dbReference>
<dbReference type="InterPro" id="IPR001628">
    <property type="entry name" value="Znf_hrmn_rcpt"/>
</dbReference>
<comment type="caution">
    <text evidence="11">The sequence shown here is derived from an EMBL/GenBank/DDBJ whole genome shotgun (WGS) entry which is preliminary data.</text>
</comment>
<evidence type="ECO:0000256" key="7">
    <source>
        <dbReference type="ARBA" id="ARBA00023170"/>
    </source>
</evidence>
<dbReference type="InterPro" id="IPR000536">
    <property type="entry name" value="Nucl_hrmn_rcpt_lig-bd"/>
</dbReference>
<feature type="domain" description="Nuclear receptor" evidence="9">
    <location>
        <begin position="72"/>
        <end position="148"/>
    </location>
</feature>
<dbReference type="InterPro" id="IPR013088">
    <property type="entry name" value="Znf_NHR/GATA"/>
</dbReference>
<dbReference type="InterPro" id="IPR035500">
    <property type="entry name" value="NHR-like_dom_sf"/>
</dbReference>
<keyword evidence="7" id="KW-0675">Receptor</keyword>